<protein>
    <submittedName>
        <fullName evidence="1">Uncharacterized protein</fullName>
    </submittedName>
</protein>
<gene>
    <name evidence="1" type="ORF">CEXT_82271</name>
</gene>
<keyword evidence="2" id="KW-1185">Reference proteome</keyword>
<name>A0AAV4TMT6_CAEEX</name>
<accession>A0AAV4TMT6</accession>
<comment type="caution">
    <text evidence="1">The sequence shown here is derived from an EMBL/GenBank/DDBJ whole genome shotgun (WGS) entry which is preliminary data.</text>
</comment>
<proteinExistence type="predicted"/>
<dbReference type="AlphaFoldDB" id="A0AAV4TMT6"/>
<dbReference type="EMBL" id="BPLR01011570">
    <property type="protein sequence ID" value="GIY47374.1"/>
    <property type="molecule type" value="Genomic_DNA"/>
</dbReference>
<sequence>MQVQLFPKSTRWQSDVLLLICIRECEIAWLSGKATHRVTLTTRHAVLGEAIKRKEDGPPVMGFCYWIPFLCSSRVCFHLLESWFSFLKNLRLLLCILKR</sequence>
<dbReference type="Proteomes" id="UP001054945">
    <property type="component" value="Unassembled WGS sequence"/>
</dbReference>
<evidence type="ECO:0000313" key="2">
    <source>
        <dbReference type="Proteomes" id="UP001054945"/>
    </source>
</evidence>
<reference evidence="1 2" key="1">
    <citation type="submission" date="2021-06" db="EMBL/GenBank/DDBJ databases">
        <title>Caerostris extrusa draft genome.</title>
        <authorList>
            <person name="Kono N."/>
            <person name="Arakawa K."/>
        </authorList>
    </citation>
    <scope>NUCLEOTIDE SEQUENCE [LARGE SCALE GENOMIC DNA]</scope>
</reference>
<organism evidence="1 2">
    <name type="scientific">Caerostris extrusa</name>
    <name type="common">Bark spider</name>
    <name type="synonym">Caerostris bankana</name>
    <dbReference type="NCBI Taxonomy" id="172846"/>
    <lineage>
        <taxon>Eukaryota</taxon>
        <taxon>Metazoa</taxon>
        <taxon>Ecdysozoa</taxon>
        <taxon>Arthropoda</taxon>
        <taxon>Chelicerata</taxon>
        <taxon>Arachnida</taxon>
        <taxon>Araneae</taxon>
        <taxon>Araneomorphae</taxon>
        <taxon>Entelegynae</taxon>
        <taxon>Araneoidea</taxon>
        <taxon>Araneidae</taxon>
        <taxon>Caerostris</taxon>
    </lineage>
</organism>
<evidence type="ECO:0000313" key="1">
    <source>
        <dbReference type="EMBL" id="GIY47374.1"/>
    </source>
</evidence>